<dbReference type="AlphaFoldDB" id="A0A7X0P9J0"/>
<evidence type="ECO:0000256" key="2">
    <source>
        <dbReference type="ARBA" id="ARBA00023136"/>
    </source>
</evidence>
<keyword evidence="4" id="KW-1133">Transmembrane helix</keyword>
<dbReference type="PANTHER" id="PTHR35603:SF2">
    <property type="entry name" value="OUTER MEMBRANE LIPOPROTEIN"/>
    <property type="match status" value="1"/>
</dbReference>
<comment type="caution">
    <text evidence="6">The sequence shown here is derived from an EMBL/GenBank/DDBJ whole genome shotgun (WGS) entry which is preliminary data.</text>
</comment>
<keyword evidence="7" id="KW-1185">Reference proteome</keyword>
<dbReference type="Proteomes" id="UP000575083">
    <property type="component" value="Unassembled WGS sequence"/>
</dbReference>
<organism evidence="6 7">
    <name type="scientific">Acidovorax soli</name>
    <dbReference type="NCBI Taxonomy" id="592050"/>
    <lineage>
        <taxon>Bacteria</taxon>
        <taxon>Pseudomonadati</taxon>
        <taxon>Pseudomonadota</taxon>
        <taxon>Betaproteobacteria</taxon>
        <taxon>Burkholderiales</taxon>
        <taxon>Comamonadaceae</taxon>
        <taxon>Acidovorax</taxon>
    </lineage>
</organism>
<dbReference type="InterPro" id="IPR051407">
    <property type="entry name" value="Bact_OM_lipoprot/Surf_antigen"/>
</dbReference>
<dbReference type="GO" id="GO:0019867">
    <property type="term" value="C:outer membrane"/>
    <property type="evidence" value="ECO:0007669"/>
    <property type="project" value="InterPro"/>
</dbReference>
<evidence type="ECO:0000313" key="6">
    <source>
        <dbReference type="EMBL" id="MBB6557569.1"/>
    </source>
</evidence>
<comment type="subcellular location">
    <subcellularLocation>
        <location evidence="1">Membrane</location>
    </subcellularLocation>
</comment>
<evidence type="ECO:0000256" key="4">
    <source>
        <dbReference type="SAM" id="Phobius"/>
    </source>
</evidence>
<proteinExistence type="predicted"/>
<dbReference type="Pfam" id="PF05433">
    <property type="entry name" value="Rick_17kDa_Anti"/>
    <property type="match status" value="1"/>
</dbReference>
<accession>A0A7X0P9J0</accession>
<dbReference type="InterPro" id="IPR008816">
    <property type="entry name" value="Gly_zipper_2TM_dom"/>
</dbReference>
<feature type="compositionally biased region" description="Basic and acidic residues" evidence="3">
    <location>
        <begin position="232"/>
        <end position="241"/>
    </location>
</feature>
<sequence>MNTVTTLQARDVRTVATAAHDPAGMPMKWMWGAIAALGACVVALATTLVVQNRAPQGAAVPAPAATSASPAVVAQALPGQPAQPLGLVPAQAGGTPTPQRMPEPMQPAQRADLVGGTMPMAAQRAPVCSTCGRVESVQAIQQAEPATGVGAVAGGVLGAVVGNQIGKGNGRTAATVLGAVGGGYVGHQVEQRTRTRTVYQVAVRMDDGSLRRFTRAEPPAVGTPVALQGKGYRIDHERDSRPSQGGGGAYTHAPAGAVRVANGY</sequence>
<evidence type="ECO:0000259" key="5">
    <source>
        <dbReference type="Pfam" id="PF05433"/>
    </source>
</evidence>
<keyword evidence="2 4" id="KW-0472">Membrane</keyword>
<feature type="transmembrane region" description="Helical" evidence="4">
    <location>
        <begin position="29"/>
        <end position="50"/>
    </location>
</feature>
<name>A0A7X0P9J0_9BURK</name>
<protein>
    <submittedName>
        <fullName evidence="6">Outer membrane lipoprotein SlyB</fullName>
    </submittedName>
</protein>
<feature type="domain" description="Glycine zipper 2TM" evidence="5">
    <location>
        <begin position="150"/>
        <end position="190"/>
    </location>
</feature>
<evidence type="ECO:0000313" key="7">
    <source>
        <dbReference type="Proteomes" id="UP000575083"/>
    </source>
</evidence>
<dbReference type="EMBL" id="JACHLK010000001">
    <property type="protein sequence ID" value="MBB6557569.1"/>
    <property type="molecule type" value="Genomic_DNA"/>
</dbReference>
<keyword evidence="4" id="KW-0812">Transmembrane</keyword>
<evidence type="ECO:0000256" key="1">
    <source>
        <dbReference type="ARBA" id="ARBA00004370"/>
    </source>
</evidence>
<feature type="region of interest" description="Disordered" evidence="3">
    <location>
        <begin position="232"/>
        <end position="254"/>
    </location>
</feature>
<gene>
    <name evidence="6" type="ORF">HNP48_000233</name>
</gene>
<keyword evidence="6" id="KW-0449">Lipoprotein</keyword>
<reference evidence="6 7" key="1">
    <citation type="submission" date="2020-08" db="EMBL/GenBank/DDBJ databases">
        <title>Functional genomics of gut bacteria from endangered species of beetles.</title>
        <authorList>
            <person name="Carlos-Shanley C."/>
        </authorList>
    </citation>
    <scope>NUCLEOTIDE SEQUENCE [LARGE SCALE GENOMIC DNA]</scope>
    <source>
        <strain evidence="6 7">S00198</strain>
    </source>
</reference>
<evidence type="ECO:0000256" key="3">
    <source>
        <dbReference type="SAM" id="MobiDB-lite"/>
    </source>
</evidence>
<dbReference type="RefSeq" id="WP_184855017.1">
    <property type="nucleotide sequence ID" value="NZ_JACHLK010000001.1"/>
</dbReference>
<dbReference type="PANTHER" id="PTHR35603">
    <property type="match status" value="1"/>
</dbReference>